<evidence type="ECO:0000256" key="1">
    <source>
        <dbReference type="SAM" id="MobiDB-lite"/>
    </source>
</evidence>
<feature type="region of interest" description="Disordered" evidence="1">
    <location>
        <begin position="1"/>
        <end position="48"/>
    </location>
</feature>
<dbReference type="EMBL" id="CP002896">
    <property type="protein sequence ID" value="AEK46493.1"/>
    <property type="molecule type" value="Genomic_DNA"/>
</dbReference>
<feature type="compositionally biased region" description="Basic and acidic residues" evidence="1">
    <location>
        <begin position="1"/>
        <end position="17"/>
    </location>
</feature>
<accession>A0A9R0P540</accession>
<sequence length="48" mass="5225">MQDEHQAAGERDPRSDAAEAPADEMLRASAQSREQCAHGDDEDQRADG</sequence>
<proteinExistence type="predicted"/>
<reference evidence="2 3" key="1">
    <citation type="journal article" date="2011" name="J. Bacteriol.">
        <title>Whole genome sequence of the rifamycin B-producing strain Amycolatopsis mediterranei S699.</title>
        <authorList>
            <person name="Verma M."/>
            <person name="Kaur J."/>
            <person name="Kumar M."/>
            <person name="Kumari K."/>
            <person name="Saxena A."/>
            <person name="Anand S."/>
            <person name="Nigam A."/>
            <person name="Ravi V."/>
            <person name="Raghuvanshi S."/>
            <person name="Khurana P."/>
            <person name="Tyagi A.K."/>
            <person name="Khurana J.P."/>
            <person name="Lal R."/>
        </authorList>
    </citation>
    <scope>NUCLEOTIDE SEQUENCE [LARGE SCALE GENOMIC DNA]</scope>
    <source>
        <strain evidence="2 3">S699</strain>
    </source>
</reference>
<evidence type="ECO:0000313" key="3">
    <source>
        <dbReference type="Proteomes" id="UP000006138"/>
    </source>
</evidence>
<dbReference type="Proteomes" id="UP000006138">
    <property type="component" value="Chromosome"/>
</dbReference>
<organism evidence="2 3">
    <name type="scientific">Amycolatopsis mediterranei (strain S699)</name>
    <name type="common">Nocardia mediterranei</name>
    <dbReference type="NCBI Taxonomy" id="713604"/>
    <lineage>
        <taxon>Bacteria</taxon>
        <taxon>Bacillati</taxon>
        <taxon>Actinomycetota</taxon>
        <taxon>Actinomycetes</taxon>
        <taxon>Pseudonocardiales</taxon>
        <taxon>Pseudonocardiaceae</taxon>
        <taxon>Amycolatopsis</taxon>
    </lineage>
</organism>
<evidence type="ECO:0000313" key="2">
    <source>
        <dbReference type="EMBL" id="AEK46493.1"/>
    </source>
</evidence>
<keyword evidence="3" id="KW-1185">Reference proteome</keyword>
<dbReference type="KEGG" id="amn:RAM_40130"/>
<gene>
    <name evidence="2" type="ordered locus">RAM_40130</name>
</gene>
<name>A0A9R0P540_AMYMS</name>
<dbReference type="AlphaFoldDB" id="A0A9R0P540"/>
<feature type="compositionally biased region" description="Basic and acidic residues" evidence="1">
    <location>
        <begin position="35"/>
        <end position="48"/>
    </location>
</feature>
<protein>
    <submittedName>
        <fullName evidence="2">Uncharacterized protein</fullName>
    </submittedName>
</protein>